<feature type="non-terminal residue" evidence="2">
    <location>
        <position position="1"/>
    </location>
</feature>
<dbReference type="AlphaFoldDB" id="A0A2C6KZS6"/>
<gene>
    <name evidence="2" type="ORF">CSUI_004762</name>
</gene>
<evidence type="ECO:0000256" key="1">
    <source>
        <dbReference type="SAM" id="MobiDB-lite"/>
    </source>
</evidence>
<sequence length="154" mass="18078">PSSFFLAVGRFQALQVSIAWGGNRRLSLSCPSSSSYRHRPLPRHYYHDRSTTSRAEAYRADEGSLEGDSEDEEADDDEEEEEEEEATSPASHSKSIPVTLYFRQSRKQQNEDWQMFLWLLTDALCYFQDYFQFPYESEKLDILFMPHDMTSFNY</sequence>
<dbReference type="Proteomes" id="UP000221165">
    <property type="component" value="Unassembled WGS sequence"/>
</dbReference>
<organism evidence="2 3">
    <name type="scientific">Cystoisospora suis</name>
    <dbReference type="NCBI Taxonomy" id="483139"/>
    <lineage>
        <taxon>Eukaryota</taxon>
        <taxon>Sar</taxon>
        <taxon>Alveolata</taxon>
        <taxon>Apicomplexa</taxon>
        <taxon>Conoidasida</taxon>
        <taxon>Coccidia</taxon>
        <taxon>Eucoccidiorida</taxon>
        <taxon>Eimeriorina</taxon>
        <taxon>Sarcocystidae</taxon>
        <taxon>Cystoisospora</taxon>
    </lineage>
</organism>
<feature type="region of interest" description="Disordered" evidence="1">
    <location>
        <begin position="31"/>
        <end position="94"/>
    </location>
</feature>
<feature type="compositionally biased region" description="Acidic residues" evidence="1">
    <location>
        <begin position="63"/>
        <end position="86"/>
    </location>
</feature>
<dbReference type="OrthoDB" id="10654829at2759"/>
<feature type="compositionally biased region" description="Basic and acidic residues" evidence="1">
    <location>
        <begin position="45"/>
        <end position="62"/>
    </location>
</feature>
<evidence type="ECO:0000313" key="2">
    <source>
        <dbReference type="EMBL" id="PHJ21395.1"/>
    </source>
</evidence>
<reference evidence="2 3" key="1">
    <citation type="journal article" date="2017" name="Int. J. Parasitol.">
        <title>The genome of the protozoan parasite Cystoisospora suis and a reverse vaccinology approach to identify vaccine candidates.</title>
        <authorList>
            <person name="Palmieri N."/>
            <person name="Shrestha A."/>
            <person name="Ruttkowski B."/>
            <person name="Beck T."/>
            <person name="Vogl C."/>
            <person name="Tomley F."/>
            <person name="Blake D.P."/>
            <person name="Joachim A."/>
        </authorList>
    </citation>
    <scope>NUCLEOTIDE SEQUENCE [LARGE SCALE GENOMIC DNA]</scope>
    <source>
        <strain evidence="2 3">Wien I</strain>
    </source>
</reference>
<accession>A0A2C6KZS6</accession>
<name>A0A2C6KZS6_9APIC</name>
<comment type="caution">
    <text evidence="2">The sequence shown here is derived from an EMBL/GenBank/DDBJ whole genome shotgun (WGS) entry which is preliminary data.</text>
</comment>
<protein>
    <submittedName>
        <fullName evidence="2">Uncharacterized protein</fullName>
    </submittedName>
</protein>
<dbReference type="VEuPathDB" id="ToxoDB:CSUI_004762"/>
<dbReference type="Gene3D" id="3.30.2010.30">
    <property type="match status" value="1"/>
</dbReference>
<feature type="non-terminal residue" evidence="2">
    <location>
        <position position="154"/>
    </location>
</feature>
<dbReference type="GeneID" id="94428157"/>
<keyword evidence="3" id="KW-1185">Reference proteome</keyword>
<dbReference type="EMBL" id="MIGC01002261">
    <property type="protein sequence ID" value="PHJ21395.1"/>
    <property type="molecule type" value="Genomic_DNA"/>
</dbReference>
<proteinExistence type="predicted"/>
<dbReference type="RefSeq" id="XP_067923078.1">
    <property type="nucleotide sequence ID" value="XM_068064946.1"/>
</dbReference>
<evidence type="ECO:0000313" key="3">
    <source>
        <dbReference type="Proteomes" id="UP000221165"/>
    </source>
</evidence>